<dbReference type="AlphaFoldDB" id="W0LEG7"/>
<dbReference type="EMBL" id="CP007044">
    <property type="protein sequence ID" value="AHG20667.2"/>
    <property type="molecule type" value="Genomic_DNA"/>
</dbReference>
<accession>W0LEG7</accession>
<proteinExistence type="predicted"/>
<evidence type="ECO:0000313" key="1">
    <source>
        <dbReference type="EMBL" id="AHG20667.2"/>
    </source>
</evidence>
<protein>
    <recommendedName>
        <fullName evidence="3">ADP-heptose--LPS heptosyltransferase</fullName>
    </recommendedName>
</protein>
<dbReference type="HOGENOM" id="CLU_066819_0_0_6"/>
<dbReference type="Proteomes" id="UP000019030">
    <property type="component" value="Chromosome"/>
</dbReference>
<sequence>MNKLLLEHNGSLLLEGKFIVSPYGAGKISTYGKLTPLEKDIIHNNSKRKIKVNYKDIKNLTIINGMGVTLGDSIVGINALYTIKKLNNDINIRVIRPELCPSYVNDIYLLSKNIIDTLSYMPFDIEEIPHTQDSIIIDIGNQLYWKDFSKKEMHDFFLYNLGVNPKEIEDCEKSNYWLKDVELPEVSLGDYVLFCPDASTKIRSIPSRFHQKIVEELSKKHQKKIMGFTDIEHDNYINIKALSKKTENFISIVKNSKYLYTCDSSALHIGAGFEIPTTCIFTTVRPTYRSFYYKNCESYYIGTFETDGIHNSENANLIKLIESKFEEFYV</sequence>
<dbReference type="eggNOG" id="ENOG502ZCEJ">
    <property type="taxonomic scope" value="Bacteria"/>
</dbReference>
<name>W0LEG7_9GAMM</name>
<dbReference type="OrthoDB" id="8581113at2"/>
<reference evidence="1 2" key="2">
    <citation type="submission" date="2015-03" db="EMBL/GenBank/DDBJ databases">
        <authorList>
            <person name="Chan K.-G."/>
        </authorList>
    </citation>
    <scope>NUCLEOTIDE SEQUENCE [LARGE SCALE GENOMIC DNA]</scope>
    <source>
        <strain evidence="1 2">RB-25</strain>
    </source>
</reference>
<dbReference type="STRING" id="1441930.Z042_14370"/>
<dbReference type="RefSeq" id="WP_024910551.1">
    <property type="nucleotide sequence ID" value="NZ_CP007044.2"/>
</dbReference>
<dbReference type="KEGG" id="sfo:Z042_14370"/>
<reference evidence="1 2" key="1">
    <citation type="submission" date="2014-01" db="EMBL/GenBank/DDBJ databases">
        <title>Isolation of Serratia multitudinisentens RB-25 from Ex-Landfill site.</title>
        <authorList>
            <person name="Robson E.H.J."/>
        </authorList>
    </citation>
    <scope>NUCLEOTIDE SEQUENCE [LARGE SCALE GENOMIC DNA]</scope>
    <source>
        <strain evidence="1 2">RB-25</strain>
    </source>
</reference>
<gene>
    <name evidence="1" type="ORF">Z042_14370</name>
</gene>
<evidence type="ECO:0008006" key="3">
    <source>
        <dbReference type="Google" id="ProtNLM"/>
    </source>
</evidence>
<evidence type="ECO:0000313" key="2">
    <source>
        <dbReference type="Proteomes" id="UP000019030"/>
    </source>
</evidence>
<organism evidence="1 2">
    <name type="scientific">Chania multitudinisentens RB-25</name>
    <dbReference type="NCBI Taxonomy" id="1441930"/>
    <lineage>
        <taxon>Bacteria</taxon>
        <taxon>Pseudomonadati</taxon>
        <taxon>Pseudomonadota</taxon>
        <taxon>Gammaproteobacteria</taxon>
        <taxon>Enterobacterales</taxon>
        <taxon>Yersiniaceae</taxon>
        <taxon>Chania</taxon>
    </lineage>
</organism>
<dbReference type="SUPFAM" id="SSF53756">
    <property type="entry name" value="UDP-Glycosyltransferase/glycogen phosphorylase"/>
    <property type="match status" value="1"/>
</dbReference>
<keyword evidence="2" id="KW-1185">Reference proteome</keyword>
<dbReference type="Gene3D" id="3.40.50.2000">
    <property type="entry name" value="Glycogen Phosphorylase B"/>
    <property type="match status" value="1"/>
</dbReference>